<comment type="caution">
    <text evidence="3">The sequence shown here is derived from an EMBL/GenBank/DDBJ whole genome shotgun (WGS) entry which is preliminary data.</text>
</comment>
<keyword evidence="2" id="KW-0460">Magnesium</keyword>
<feature type="binding site" evidence="2">
    <location>
        <position position="33"/>
    </location>
    <ligand>
        <name>substrate</name>
    </ligand>
</feature>
<dbReference type="PROSITE" id="PS01066">
    <property type="entry name" value="UPP_SYNTHASE"/>
    <property type="match status" value="1"/>
</dbReference>
<organism evidence="3 4">
    <name type="scientific">Alkalibacillus silvisoli</name>
    <dbReference type="NCBI Taxonomy" id="392823"/>
    <lineage>
        <taxon>Bacteria</taxon>
        <taxon>Bacillati</taxon>
        <taxon>Bacillota</taxon>
        <taxon>Bacilli</taxon>
        <taxon>Bacillales</taxon>
        <taxon>Bacillaceae</taxon>
        <taxon>Alkalibacillus</taxon>
    </lineage>
</organism>
<comment type="subunit">
    <text evidence="2">Homodimer.</text>
</comment>
<dbReference type="PANTHER" id="PTHR10291:SF0">
    <property type="entry name" value="DEHYDRODOLICHYL DIPHOSPHATE SYNTHASE 2"/>
    <property type="match status" value="1"/>
</dbReference>
<dbReference type="InterPro" id="IPR036424">
    <property type="entry name" value="UPP_synth-like_sf"/>
</dbReference>
<protein>
    <recommendedName>
        <fullName evidence="2">Isoprenyl transferase</fullName>
        <ecNumber evidence="2">2.5.1.-</ecNumber>
    </recommendedName>
</protein>
<feature type="binding site" evidence="2">
    <location>
        <position position="77"/>
    </location>
    <ligand>
        <name>substrate</name>
    </ligand>
</feature>
<dbReference type="EC" id="2.5.1.-" evidence="2"/>
<evidence type="ECO:0000313" key="3">
    <source>
        <dbReference type="EMBL" id="GAA0461506.1"/>
    </source>
</evidence>
<dbReference type="NCBIfam" id="NF011405">
    <property type="entry name" value="PRK14830.1"/>
    <property type="match status" value="1"/>
</dbReference>
<dbReference type="Proteomes" id="UP001500740">
    <property type="component" value="Unassembled WGS sequence"/>
</dbReference>
<dbReference type="Gene3D" id="3.40.1180.10">
    <property type="entry name" value="Decaprenyl diphosphate synthase-like"/>
    <property type="match status" value="1"/>
</dbReference>
<evidence type="ECO:0000256" key="2">
    <source>
        <dbReference type="HAMAP-Rule" id="MF_01139"/>
    </source>
</evidence>
<dbReference type="InterPro" id="IPR001441">
    <property type="entry name" value="UPP_synth-like"/>
</dbReference>
<accession>A0ABP3JQY7</accession>
<feature type="binding site" evidence="2">
    <location>
        <position position="215"/>
    </location>
    <ligand>
        <name>Mg(2+)</name>
        <dbReference type="ChEBI" id="CHEBI:18420"/>
    </ligand>
</feature>
<feature type="binding site" evidence="2">
    <location>
        <position position="196"/>
    </location>
    <ligand>
        <name>substrate</name>
    </ligand>
</feature>
<comment type="function">
    <text evidence="2">Catalyzes the condensation of isopentenyl diphosphate (IPP) with allylic pyrophosphates generating different type of terpenoids.</text>
</comment>
<keyword evidence="1 2" id="KW-0808">Transferase</keyword>
<dbReference type="CDD" id="cd00475">
    <property type="entry name" value="Cis_IPPS"/>
    <property type="match status" value="1"/>
</dbReference>
<keyword evidence="2" id="KW-0479">Metal-binding</keyword>
<feature type="binding site" evidence="2">
    <location>
        <position position="79"/>
    </location>
    <ligand>
        <name>substrate</name>
    </ligand>
</feature>
<reference evidence="4" key="1">
    <citation type="journal article" date="2019" name="Int. J. Syst. Evol. Microbiol.">
        <title>The Global Catalogue of Microorganisms (GCM) 10K type strain sequencing project: providing services to taxonomists for standard genome sequencing and annotation.</title>
        <authorList>
            <consortium name="The Broad Institute Genomics Platform"/>
            <consortium name="The Broad Institute Genome Sequencing Center for Infectious Disease"/>
            <person name="Wu L."/>
            <person name="Ma J."/>
        </authorList>
    </citation>
    <scope>NUCLEOTIDE SEQUENCE [LARGE SCALE GENOMIC DNA]</scope>
    <source>
        <strain evidence="4">JCM 14193</strain>
    </source>
</reference>
<feature type="active site" description="Proton acceptor" evidence="2">
    <location>
        <position position="76"/>
    </location>
</feature>
<keyword evidence="4" id="KW-1185">Reference proteome</keyword>
<dbReference type="PANTHER" id="PTHR10291">
    <property type="entry name" value="DEHYDRODOLICHYL DIPHOSPHATE SYNTHASE FAMILY MEMBER"/>
    <property type="match status" value="1"/>
</dbReference>
<dbReference type="NCBIfam" id="TIGR00055">
    <property type="entry name" value="uppS"/>
    <property type="match status" value="1"/>
</dbReference>
<feature type="binding site" evidence="2">
    <location>
        <position position="28"/>
    </location>
    <ligand>
        <name>Mg(2+)</name>
        <dbReference type="ChEBI" id="CHEBI:18420"/>
    </ligand>
</feature>
<sequence length="248" mass="28273">MLFRSNSKEDHQEISTENTPKHIAIIMDGNGRWAKKRALPRVAGHREGMKSIEKVVTRASNLGVEALTLYAFSTENWKRPKTEVEFIMKLPSQFLDTYLPGLKQNNVKITTIGDFDSLPTFTKQAVTKAIEETKGNDGLTLNLALNYGSRKELLDSVKAISESVANGEVSIDEIDETLIESHLYTHGLPDPDLLIRTSGEQRLSNYLLWQLAYAEFYFTEKYWPEFGEEALDEAIKEYQHRKRRFGGL</sequence>
<proteinExistence type="inferred from homology"/>
<dbReference type="InterPro" id="IPR018520">
    <property type="entry name" value="UPP_synth-like_CS"/>
</dbReference>
<feature type="binding site" evidence="2">
    <location>
        <position position="41"/>
    </location>
    <ligand>
        <name>substrate</name>
    </ligand>
</feature>
<feature type="active site" evidence="2">
    <location>
        <position position="28"/>
    </location>
</feature>
<feature type="binding site" evidence="2">
    <location>
        <begin position="202"/>
        <end position="204"/>
    </location>
    <ligand>
        <name>substrate</name>
    </ligand>
</feature>
<comment type="similarity">
    <text evidence="2">Belongs to the UPP synthase family.</text>
</comment>
<feature type="binding site" evidence="2">
    <location>
        <begin position="29"/>
        <end position="32"/>
    </location>
    <ligand>
        <name>substrate</name>
    </ligand>
</feature>
<dbReference type="GO" id="GO:0016740">
    <property type="term" value="F:transferase activity"/>
    <property type="evidence" value="ECO:0007669"/>
    <property type="project" value="UniProtKB-KW"/>
</dbReference>
<dbReference type="Pfam" id="PF01255">
    <property type="entry name" value="Prenyltransf"/>
    <property type="match status" value="1"/>
</dbReference>
<name>A0ABP3JQY7_9BACI</name>
<comment type="cofactor">
    <cofactor evidence="2">
        <name>Mg(2+)</name>
        <dbReference type="ChEBI" id="CHEBI:18420"/>
    </cofactor>
    <text evidence="2">Binds 2 magnesium ions per subunit.</text>
</comment>
<evidence type="ECO:0000313" key="4">
    <source>
        <dbReference type="Proteomes" id="UP001500740"/>
    </source>
</evidence>
<feature type="binding site" evidence="2">
    <location>
        <begin position="73"/>
        <end position="75"/>
    </location>
    <ligand>
        <name>substrate</name>
    </ligand>
</feature>
<dbReference type="RefSeq" id="WP_343782983.1">
    <property type="nucleotide sequence ID" value="NZ_BAAACZ010000011.1"/>
</dbReference>
<evidence type="ECO:0000256" key="1">
    <source>
        <dbReference type="ARBA" id="ARBA00022679"/>
    </source>
</evidence>
<gene>
    <name evidence="3" type="primary">uppS</name>
    <name evidence="3" type="ORF">GCM10008935_16190</name>
</gene>
<dbReference type="EMBL" id="BAAACZ010000011">
    <property type="protein sequence ID" value="GAA0461506.1"/>
    <property type="molecule type" value="Genomic_DNA"/>
</dbReference>
<dbReference type="HAMAP" id="MF_01139">
    <property type="entry name" value="ISPT"/>
    <property type="match status" value="1"/>
</dbReference>
<feature type="binding site" evidence="2">
    <location>
        <position position="45"/>
    </location>
    <ligand>
        <name>substrate</name>
    </ligand>
</feature>
<dbReference type="SUPFAM" id="SSF64005">
    <property type="entry name" value="Undecaprenyl diphosphate synthase"/>
    <property type="match status" value="1"/>
</dbReference>